<dbReference type="PANTHER" id="PTHR34374:SF1">
    <property type="entry name" value="LARGE RIBOSOMAL RNA SUBUNIT ACCUMULATION PROTEIN YCED HOMOLOG 1, CHLOROPLASTIC"/>
    <property type="match status" value="1"/>
</dbReference>
<sequence length="185" mass="20198">MDFNAPLVLSTYDLGRRAGAMRTEQLTVPAPSDLGTVVIAIPPGTDVELHLQFEAVMDGVFVTGSASGLATGECARCLDPLQLPVEVDIAELYLYEETKRSLSEAGDDEAEDQYMVTEEHIDLEPVLRDAVVTALPFRPLCRDDCPGLCPVCGIRMAEAESGHAHEQIDPRWKQLQQLLGEESSE</sequence>
<dbReference type="PANTHER" id="PTHR34374">
    <property type="entry name" value="LARGE RIBOSOMAL RNA SUBUNIT ACCUMULATION PROTEIN YCED HOMOLOG 1, CHLOROPLASTIC"/>
    <property type="match status" value="1"/>
</dbReference>
<protein>
    <recommendedName>
        <fullName evidence="3">DUF177 domain-containing protein</fullName>
    </recommendedName>
</protein>
<evidence type="ECO:0000313" key="1">
    <source>
        <dbReference type="EMBL" id="ROR71913.1"/>
    </source>
</evidence>
<dbReference type="RefSeq" id="WP_123302564.1">
    <property type="nucleotide sequence ID" value="NZ_RKHK01000001.1"/>
</dbReference>
<evidence type="ECO:0008006" key="3">
    <source>
        <dbReference type="Google" id="ProtNLM"/>
    </source>
</evidence>
<accession>A0A3N2B9G5</accession>
<dbReference type="InterPro" id="IPR003772">
    <property type="entry name" value="YceD"/>
</dbReference>
<evidence type="ECO:0000313" key="2">
    <source>
        <dbReference type="Proteomes" id="UP000280668"/>
    </source>
</evidence>
<gene>
    <name evidence="1" type="ORF">EDD31_0252</name>
</gene>
<dbReference type="AlphaFoldDB" id="A0A3N2B9G5"/>
<dbReference type="OrthoDB" id="9790372at2"/>
<comment type="caution">
    <text evidence="1">The sequence shown here is derived from an EMBL/GenBank/DDBJ whole genome shotgun (WGS) entry which is preliminary data.</text>
</comment>
<name>A0A3N2B9G5_9MICO</name>
<reference evidence="1 2" key="1">
    <citation type="submission" date="2018-11" db="EMBL/GenBank/DDBJ databases">
        <title>Sequencing the genomes of 1000 actinobacteria strains.</title>
        <authorList>
            <person name="Klenk H.-P."/>
        </authorList>
    </citation>
    <scope>NUCLEOTIDE SEQUENCE [LARGE SCALE GENOMIC DNA]</scope>
    <source>
        <strain evidence="1 2">DSM 11294</strain>
    </source>
</reference>
<organism evidence="1 2">
    <name type="scientific">Bogoriella caseilytica</name>
    <dbReference type="NCBI Taxonomy" id="56055"/>
    <lineage>
        <taxon>Bacteria</taxon>
        <taxon>Bacillati</taxon>
        <taxon>Actinomycetota</taxon>
        <taxon>Actinomycetes</taxon>
        <taxon>Micrococcales</taxon>
        <taxon>Bogoriellaceae</taxon>
        <taxon>Bogoriella</taxon>
    </lineage>
</organism>
<dbReference type="Proteomes" id="UP000280668">
    <property type="component" value="Unassembled WGS sequence"/>
</dbReference>
<keyword evidence="2" id="KW-1185">Reference proteome</keyword>
<dbReference type="Pfam" id="PF02620">
    <property type="entry name" value="YceD"/>
    <property type="match status" value="1"/>
</dbReference>
<dbReference type="EMBL" id="RKHK01000001">
    <property type="protein sequence ID" value="ROR71913.1"/>
    <property type="molecule type" value="Genomic_DNA"/>
</dbReference>
<proteinExistence type="predicted"/>